<dbReference type="EMBL" id="AZER01000016">
    <property type="protein sequence ID" value="KRL26962.1"/>
    <property type="molecule type" value="Genomic_DNA"/>
</dbReference>
<reference evidence="1 2" key="1">
    <citation type="journal article" date="2015" name="Genome Announc.">
        <title>Expanding the biotechnology potential of lactobacilli through comparative genomics of 213 strains and associated genera.</title>
        <authorList>
            <person name="Sun Z."/>
            <person name="Harris H.M."/>
            <person name="McCann A."/>
            <person name="Guo C."/>
            <person name="Argimon S."/>
            <person name="Zhang W."/>
            <person name="Yang X."/>
            <person name="Jeffery I.B."/>
            <person name="Cooney J.C."/>
            <person name="Kagawa T.F."/>
            <person name="Liu W."/>
            <person name="Song Y."/>
            <person name="Salvetti E."/>
            <person name="Wrobel A."/>
            <person name="Rasinkangas P."/>
            <person name="Parkhill J."/>
            <person name="Rea M.C."/>
            <person name="O'Sullivan O."/>
            <person name="Ritari J."/>
            <person name="Douillard F.P."/>
            <person name="Paul Ross R."/>
            <person name="Yang R."/>
            <person name="Briner A.E."/>
            <person name="Felis G.E."/>
            <person name="de Vos W.M."/>
            <person name="Barrangou R."/>
            <person name="Klaenhammer T.R."/>
            <person name="Caufield P.W."/>
            <person name="Cui Y."/>
            <person name="Zhang H."/>
            <person name="O'Toole P.W."/>
        </authorList>
    </citation>
    <scope>NUCLEOTIDE SEQUENCE [LARGE SCALE GENOMIC DNA]</scope>
    <source>
        <strain evidence="1 2">DSM 13145</strain>
    </source>
</reference>
<proteinExistence type="predicted"/>
<evidence type="ECO:0000313" key="1">
    <source>
        <dbReference type="EMBL" id="KRL26962.1"/>
    </source>
</evidence>
<comment type="caution">
    <text evidence="1">The sequence shown here is derived from an EMBL/GenBank/DDBJ whole genome shotgun (WGS) entry which is preliminary data.</text>
</comment>
<gene>
    <name evidence="1" type="ORF">FD27_GL000708</name>
</gene>
<dbReference type="STRING" id="1423746.FD27_GL000708"/>
<sequence length="302" mass="35068">MNDMNEEQIKIAHEAEKFEHNQDWTRAADCWNDLSEQVDDPQITFKAARTLYLAKRFQEAYHAVLHFPDSAIDVHNGLLIINIYLAVNHYISGRMIINQLPATIRPQAKTLVKNAETEYRQKFHLTIHNQLRTFYHLGDCSLAEQQQRLASADQLPLPDFMVGCQFLLRDPFTNPFVRSELLNILQQLRWEREVVMLTIDDEEHHIVPANCPSAYQATAIKQCRNIIERQFTNTNPQLLKTLSQQLDLQAILLVPIANQIIQQPDKWVQVLKSLMLGEPMPTNSAGEQQWQRKINQIIEKIN</sequence>
<dbReference type="AlphaFoldDB" id="A0A0R1PA81"/>
<organism evidence="1 2">
    <name type="scientific">Limosilactobacillus frumenti DSM 13145</name>
    <dbReference type="NCBI Taxonomy" id="1423746"/>
    <lineage>
        <taxon>Bacteria</taxon>
        <taxon>Bacillati</taxon>
        <taxon>Bacillota</taxon>
        <taxon>Bacilli</taxon>
        <taxon>Lactobacillales</taxon>
        <taxon>Lactobacillaceae</taxon>
        <taxon>Limosilactobacillus</taxon>
    </lineage>
</organism>
<dbReference type="PATRIC" id="fig|1423746.3.peg.716"/>
<protein>
    <submittedName>
        <fullName evidence="1">TPR repeat-containing protein</fullName>
    </submittedName>
</protein>
<dbReference type="Proteomes" id="UP000051445">
    <property type="component" value="Unassembled WGS sequence"/>
</dbReference>
<accession>A0A0R1PA81</accession>
<keyword evidence="2" id="KW-1185">Reference proteome</keyword>
<name>A0A0R1PA81_9LACO</name>
<evidence type="ECO:0000313" key="2">
    <source>
        <dbReference type="Proteomes" id="UP000051445"/>
    </source>
</evidence>